<accession>A0A6M1SUB9</accession>
<keyword evidence="1" id="KW-1133">Transmembrane helix</keyword>
<dbReference type="Proteomes" id="UP000473278">
    <property type="component" value="Unassembled WGS sequence"/>
</dbReference>
<name>A0A6M1SUB9_9BACT</name>
<organism evidence="2 3">
    <name type="scientific">Halalkalibaculum roseum</name>
    <dbReference type="NCBI Taxonomy" id="2709311"/>
    <lineage>
        <taxon>Bacteria</taxon>
        <taxon>Pseudomonadati</taxon>
        <taxon>Balneolota</taxon>
        <taxon>Balneolia</taxon>
        <taxon>Balneolales</taxon>
        <taxon>Balneolaceae</taxon>
        <taxon>Halalkalibaculum</taxon>
    </lineage>
</organism>
<gene>
    <name evidence="2" type="ORF">G3570_07845</name>
</gene>
<reference evidence="2 3" key="1">
    <citation type="submission" date="2020-02" db="EMBL/GenBank/DDBJ databases">
        <title>Balneolaceae bacterium YR4-1, complete genome.</title>
        <authorList>
            <person name="Li Y."/>
            <person name="Wu S."/>
        </authorList>
    </citation>
    <scope>NUCLEOTIDE SEQUENCE [LARGE SCALE GENOMIC DNA]</scope>
    <source>
        <strain evidence="2 3">YR4-1</strain>
    </source>
</reference>
<sequence>MNRSKMTDMRYLPINLLATGFMLFPVLFFSGCNVNESVENDFYIDINLRGKVINGQTGTTVTDAVISIHKTFRIGKARDNPKTFSR</sequence>
<comment type="caution">
    <text evidence="2">The sequence shown here is derived from an EMBL/GenBank/DDBJ whole genome shotgun (WGS) entry which is preliminary data.</text>
</comment>
<keyword evidence="1" id="KW-0812">Transmembrane</keyword>
<dbReference type="EMBL" id="JAALLT010000002">
    <property type="protein sequence ID" value="NGP76540.1"/>
    <property type="molecule type" value="Genomic_DNA"/>
</dbReference>
<evidence type="ECO:0000313" key="3">
    <source>
        <dbReference type="Proteomes" id="UP000473278"/>
    </source>
</evidence>
<proteinExistence type="predicted"/>
<feature type="transmembrane region" description="Helical" evidence="1">
    <location>
        <begin position="12"/>
        <end position="31"/>
    </location>
</feature>
<dbReference type="RefSeq" id="WP_165140972.1">
    <property type="nucleotide sequence ID" value="NZ_JAALLT010000002.1"/>
</dbReference>
<evidence type="ECO:0000313" key="2">
    <source>
        <dbReference type="EMBL" id="NGP76540.1"/>
    </source>
</evidence>
<protein>
    <submittedName>
        <fullName evidence="2">Uncharacterized protein</fullName>
    </submittedName>
</protein>
<evidence type="ECO:0000256" key="1">
    <source>
        <dbReference type="SAM" id="Phobius"/>
    </source>
</evidence>
<keyword evidence="1" id="KW-0472">Membrane</keyword>
<dbReference type="AlphaFoldDB" id="A0A6M1SUB9"/>
<keyword evidence="3" id="KW-1185">Reference proteome</keyword>
<dbReference type="PROSITE" id="PS51257">
    <property type="entry name" value="PROKAR_LIPOPROTEIN"/>
    <property type="match status" value="1"/>
</dbReference>